<feature type="domain" description="Alpha-D-phosphohexomutase C-terminal" evidence="5">
    <location>
        <begin position="142"/>
        <end position="207"/>
    </location>
</feature>
<name>X1E631_9ZZZZ</name>
<accession>X1E631</accession>
<dbReference type="InterPro" id="IPR005843">
    <property type="entry name" value="A-D-PHexomutase_C"/>
</dbReference>
<dbReference type="GO" id="GO:0005975">
    <property type="term" value="P:carbohydrate metabolic process"/>
    <property type="evidence" value="ECO:0007669"/>
    <property type="project" value="InterPro"/>
</dbReference>
<keyword evidence="1" id="KW-0479">Metal-binding</keyword>
<evidence type="ECO:0000259" key="5">
    <source>
        <dbReference type="Pfam" id="PF00408"/>
    </source>
</evidence>
<dbReference type="Pfam" id="PF02880">
    <property type="entry name" value="PGM_PMM_III"/>
    <property type="match status" value="1"/>
</dbReference>
<reference evidence="7" key="1">
    <citation type="journal article" date="2014" name="Front. Microbiol.">
        <title>High frequency of phylogenetically diverse reductive dehalogenase-homologous genes in deep subseafloor sedimentary metagenomes.</title>
        <authorList>
            <person name="Kawai M."/>
            <person name="Futagami T."/>
            <person name="Toyoda A."/>
            <person name="Takaki Y."/>
            <person name="Nishi S."/>
            <person name="Hori S."/>
            <person name="Arai W."/>
            <person name="Tsubouchi T."/>
            <person name="Morono Y."/>
            <person name="Uchiyama I."/>
            <person name="Ito T."/>
            <person name="Fujiyama A."/>
            <person name="Inagaki F."/>
            <person name="Takami H."/>
        </authorList>
    </citation>
    <scope>NUCLEOTIDE SEQUENCE</scope>
    <source>
        <strain evidence="7">Expedition CK06-06</strain>
    </source>
</reference>
<keyword evidence="4" id="KW-0175">Coiled coil</keyword>
<proteinExistence type="predicted"/>
<dbReference type="SUPFAM" id="SSF55957">
    <property type="entry name" value="Phosphoglucomutase, C-terminal domain"/>
    <property type="match status" value="1"/>
</dbReference>
<keyword evidence="2" id="KW-0460">Magnesium</keyword>
<dbReference type="InterPro" id="IPR005846">
    <property type="entry name" value="A-D-PHexomutase_a/b/a-III"/>
</dbReference>
<sequence>FDSRGRFINPQQVISLLLLHLLRHRKLKGAVVKTIAGTSLLERIAKKYKLKIYETPVGFKHIAELMLKKDILIGGEEAGGIGFKNYLPERDGILAGLLLLEMMLAENKSITALLKETEKEFGRYFYLRKDLKCPPHDKDKVRARLANLRKRKSFLRIKINKVEAYDGLKFYLVDGSWILFRLSGTEPLLRIYAESSSLTKTRRLIAEGAKILSFKQKGARRFFSKG</sequence>
<dbReference type="InterPro" id="IPR016055">
    <property type="entry name" value="A-D-PHexomutase_a/b/a-I/II/III"/>
</dbReference>
<dbReference type="InterPro" id="IPR036900">
    <property type="entry name" value="A-D-PHexomutase_C_sf"/>
</dbReference>
<evidence type="ECO:0000256" key="1">
    <source>
        <dbReference type="ARBA" id="ARBA00022723"/>
    </source>
</evidence>
<dbReference type="AlphaFoldDB" id="X1E631"/>
<evidence type="ECO:0000256" key="4">
    <source>
        <dbReference type="SAM" id="Coils"/>
    </source>
</evidence>
<evidence type="ECO:0000256" key="3">
    <source>
        <dbReference type="ARBA" id="ARBA00023235"/>
    </source>
</evidence>
<evidence type="ECO:0000259" key="6">
    <source>
        <dbReference type="Pfam" id="PF02880"/>
    </source>
</evidence>
<dbReference type="PANTHER" id="PTHR22573:SF2">
    <property type="entry name" value="PHOSPHOGLUCOMUTASE"/>
    <property type="match status" value="1"/>
</dbReference>
<dbReference type="Gene3D" id="3.30.310.50">
    <property type="entry name" value="Alpha-D-phosphohexomutase, C-terminal domain"/>
    <property type="match status" value="1"/>
</dbReference>
<dbReference type="GO" id="GO:0004614">
    <property type="term" value="F:phosphoglucomutase activity"/>
    <property type="evidence" value="ECO:0007669"/>
    <property type="project" value="InterPro"/>
</dbReference>
<gene>
    <name evidence="7" type="ORF">S01H4_54369</name>
</gene>
<feature type="coiled-coil region" evidence="4">
    <location>
        <begin position="100"/>
        <end position="158"/>
    </location>
</feature>
<dbReference type="InterPro" id="IPR045244">
    <property type="entry name" value="PGM"/>
</dbReference>
<dbReference type="GO" id="GO:0046872">
    <property type="term" value="F:metal ion binding"/>
    <property type="evidence" value="ECO:0007669"/>
    <property type="project" value="UniProtKB-KW"/>
</dbReference>
<comment type="caution">
    <text evidence="7">The sequence shown here is derived from an EMBL/GenBank/DDBJ whole genome shotgun (WGS) entry which is preliminary data.</text>
</comment>
<evidence type="ECO:0000256" key="2">
    <source>
        <dbReference type="ARBA" id="ARBA00022842"/>
    </source>
</evidence>
<dbReference type="PANTHER" id="PTHR22573">
    <property type="entry name" value="PHOSPHOHEXOMUTASE FAMILY MEMBER"/>
    <property type="match status" value="1"/>
</dbReference>
<feature type="non-terminal residue" evidence="7">
    <location>
        <position position="1"/>
    </location>
</feature>
<dbReference type="Gene3D" id="3.40.120.10">
    <property type="entry name" value="Alpha-D-Glucose-1,6-Bisphosphate, subunit A, domain 3"/>
    <property type="match status" value="1"/>
</dbReference>
<dbReference type="EMBL" id="BART01031278">
    <property type="protein sequence ID" value="GAH12649.1"/>
    <property type="molecule type" value="Genomic_DNA"/>
</dbReference>
<organism evidence="7">
    <name type="scientific">marine sediment metagenome</name>
    <dbReference type="NCBI Taxonomy" id="412755"/>
    <lineage>
        <taxon>unclassified sequences</taxon>
        <taxon>metagenomes</taxon>
        <taxon>ecological metagenomes</taxon>
    </lineage>
</organism>
<evidence type="ECO:0008006" key="8">
    <source>
        <dbReference type="Google" id="ProtNLM"/>
    </source>
</evidence>
<feature type="domain" description="Alpha-D-phosphohexomutase alpha/beta/alpha" evidence="6">
    <location>
        <begin position="9"/>
        <end position="119"/>
    </location>
</feature>
<evidence type="ECO:0000313" key="7">
    <source>
        <dbReference type="EMBL" id="GAH12649.1"/>
    </source>
</evidence>
<keyword evidence="3" id="KW-0413">Isomerase</keyword>
<protein>
    <recommendedName>
        <fullName evidence="8">Alpha-D-phosphohexomutase alpha/beta/alpha domain-containing protein</fullName>
    </recommendedName>
</protein>
<dbReference type="SUPFAM" id="SSF53738">
    <property type="entry name" value="Phosphoglucomutase, first 3 domains"/>
    <property type="match status" value="1"/>
</dbReference>
<dbReference type="Pfam" id="PF00408">
    <property type="entry name" value="PGM_PMM_IV"/>
    <property type="match status" value="1"/>
</dbReference>
<dbReference type="GO" id="GO:0005829">
    <property type="term" value="C:cytosol"/>
    <property type="evidence" value="ECO:0007669"/>
    <property type="project" value="TreeGrafter"/>
</dbReference>